<dbReference type="EMBL" id="MRZV01001665">
    <property type="protein sequence ID" value="PIK36502.1"/>
    <property type="molecule type" value="Genomic_DNA"/>
</dbReference>
<dbReference type="PANTHER" id="PTHR34095:SF1">
    <property type="entry name" value="LARGE RIBOSOMAL SUBUNIT PROTEIN ML55"/>
    <property type="match status" value="1"/>
</dbReference>
<organism evidence="1 2">
    <name type="scientific">Stichopus japonicus</name>
    <name type="common">Sea cucumber</name>
    <dbReference type="NCBI Taxonomy" id="307972"/>
    <lineage>
        <taxon>Eukaryota</taxon>
        <taxon>Metazoa</taxon>
        <taxon>Echinodermata</taxon>
        <taxon>Eleutherozoa</taxon>
        <taxon>Echinozoa</taxon>
        <taxon>Holothuroidea</taxon>
        <taxon>Aspidochirotacea</taxon>
        <taxon>Aspidochirotida</taxon>
        <taxon>Stichopodidae</taxon>
        <taxon>Apostichopus</taxon>
    </lineage>
</organism>
<dbReference type="Proteomes" id="UP000230750">
    <property type="component" value="Unassembled WGS sequence"/>
</dbReference>
<dbReference type="Pfam" id="PF09776">
    <property type="entry name" value="Mitoc_L55"/>
    <property type="match status" value="1"/>
</dbReference>
<comment type="caution">
    <text evidence="1">The sequence shown here is derived from an EMBL/GenBank/DDBJ whole genome shotgun (WGS) entry which is preliminary data.</text>
</comment>
<dbReference type="GO" id="GO:0006412">
    <property type="term" value="P:translation"/>
    <property type="evidence" value="ECO:0007669"/>
    <property type="project" value="TreeGrafter"/>
</dbReference>
<dbReference type="InterPro" id="IPR044884">
    <property type="entry name" value="Ribosomal_mL55_sf"/>
</dbReference>
<protein>
    <submittedName>
        <fullName evidence="1">Putative 39S ribosomal protein L55, mitochondrial</fullName>
    </submittedName>
</protein>
<dbReference type="OrthoDB" id="9986315at2759"/>
<dbReference type="Gene3D" id="6.20.130.20">
    <property type="entry name" value="Mitochondrial ribosomal protein L55"/>
    <property type="match status" value="1"/>
</dbReference>
<keyword evidence="2" id="KW-1185">Reference proteome</keyword>
<dbReference type="PANTHER" id="PTHR34095">
    <property type="entry name" value="39S RIBOSOMAL PROTEIN L55, MITOCHONDRIAL"/>
    <property type="match status" value="1"/>
</dbReference>
<proteinExistence type="predicted"/>
<reference evidence="1 2" key="1">
    <citation type="journal article" date="2017" name="PLoS Biol.">
        <title>The sea cucumber genome provides insights into morphological evolution and visceral regeneration.</title>
        <authorList>
            <person name="Zhang X."/>
            <person name="Sun L."/>
            <person name="Yuan J."/>
            <person name="Sun Y."/>
            <person name="Gao Y."/>
            <person name="Zhang L."/>
            <person name="Li S."/>
            <person name="Dai H."/>
            <person name="Hamel J.F."/>
            <person name="Liu C."/>
            <person name="Yu Y."/>
            <person name="Liu S."/>
            <person name="Lin W."/>
            <person name="Guo K."/>
            <person name="Jin S."/>
            <person name="Xu P."/>
            <person name="Storey K.B."/>
            <person name="Huan P."/>
            <person name="Zhang T."/>
            <person name="Zhou Y."/>
            <person name="Zhang J."/>
            <person name="Lin C."/>
            <person name="Li X."/>
            <person name="Xing L."/>
            <person name="Huo D."/>
            <person name="Sun M."/>
            <person name="Wang L."/>
            <person name="Mercier A."/>
            <person name="Li F."/>
            <person name="Yang H."/>
            <person name="Xiang J."/>
        </authorList>
    </citation>
    <scope>NUCLEOTIDE SEQUENCE [LARGE SCALE GENOMIC DNA]</scope>
    <source>
        <strain evidence="1">Shaxun</strain>
        <tissue evidence="1">Muscle</tissue>
    </source>
</reference>
<accession>A0A2G8JL66</accession>
<evidence type="ECO:0000313" key="1">
    <source>
        <dbReference type="EMBL" id="PIK36502.1"/>
    </source>
</evidence>
<dbReference type="GO" id="GO:0005762">
    <property type="term" value="C:mitochondrial large ribosomal subunit"/>
    <property type="evidence" value="ECO:0007669"/>
    <property type="project" value="InterPro"/>
</dbReference>
<dbReference type="GO" id="GO:0003735">
    <property type="term" value="F:structural constituent of ribosome"/>
    <property type="evidence" value="ECO:0007669"/>
    <property type="project" value="InterPro"/>
</dbReference>
<keyword evidence="1" id="KW-0687">Ribonucleoprotein</keyword>
<dbReference type="AlphaFoldDB" id="A0A2G8JL66"/>
<dbReference type="InterPro" id="IPR018615">
    <property type="entry name" value="Ribosomal_mL55"/>
</dbReference>
<gene>
    <name evidence="1" type="ORF">BSL78_26667</name>
</gene>
<keyword evidence="1" id="KW-0689">Ribosomal protein</keyword>
<dbReference type="STRING" id="307972.A0A2G8JL66"/>
<name>A0A2G8JL66_STIJA</name>
<evidence type="ECO:0000313" key="2">
    <source>
        <dbReference type="Proteomes" id="UP000230750"/>
    </source>
</evidence>
<sequence>MNDVTSKMMSSKANNKPIIKIVTALPIRFVANACLWETQFNAFTKCSTVTLNSRWNSNRASIAKTNRKVYARLYPTVIVNPDGSTYRIKYNEPRKILYLPFDVNSLTLEEKKARLAKYQAKRKQDLKDDLDDNFDARKYKQFWKSKKT</sequence>